<proteinExistence type="inferred from homology"/>
<sequence>MVTGASRGFGRALALELAGRGWDVIAGVRDGSLDHPRIRTVVLDVREPVDDTLFGDGPIDVLVNNAGVGAPADPIETADPAAVLNAVDVNVAGPMRLVQALLPRLEKAPDPLIVNLTSRLGSLNAQAEGRFADRRTSYAYKISKAAQNMLTISLAQELAGRVRCWAVHPGALTTAMASIDARTAPEEAAVRLADLIEKGGPPSPSFLSLDGPDLSW</sequence>
<reference evidence="2 3" key="1">
    <citation type="submission" date="2021-01" db="EMBL/GenBank/DDBJ databases">
        <title>Whole genome shotgun sequence of Actinoplanes couchii NBRC 106145.</title>
        <authorList>
            <person name="Komaki H."/>
            <person name="Tamura T."/>
        </authorList>
    </citation>
    <scope>NUCLEOTIDE SEQUENCE [LARGE SCALE GENOMIC DNA]</scope>
    <source>
        <strain evidence="2 3">NBRC 106145</strain>
    </source>
</reference>
<dbReference type="PRINTS" id="PR00081">
    <property type="entry name" value="GDHRDH"/>
</dbReference>
<dbReference type="Gene3D" id="3.40.50.720">
    <property type="entry name" value="NAD(P)-binding Rossmann-like Domain"/>
    <property type="match status" value="1"/>
</dbReference>
<dbReference type="PRINTS" id="PR00080">
    <property type="entry name" value="SDRFAMILY"/>
</dbReference>
<dbReference type="PANTHER" id="PTHR45458:SF1">
    <property type="entry name" value="SHORT CHAIN DEHYDROGENASE"/>
    <property type="match status" value="1"/>
</dbReference>
<keyword evidence="3" id="KW-1185">Reference proteome</keyword>
<dbReference type="Proteomes" id="UP000612282">
    <property type="component" value="Unassembled WGS sequence"/>
</dbReference>
<name>A0ABQ3XHY3_9ACTN</name>
<accession>A0ABQ3XHY3</accession>
<dbReference type="InterPro" id="IPR036291">
    <property type="entry name" value="NAD(P)-bd_dom_sf"/>
</dbReference>
<dbReference type="PANTHER" id="PTHR45458">
    <property type="entry name" value="SHORT-CHAIN DEHYDROGENASE/REDUCTASE SDR"/>
    <property type="match status" value="1"/>
</dbReference>
<organism evidence="2 3">
    <name type="scientific">Actinoplanes couchii</name>
    <dbReference type="NCBI Taxonomy" id="403638"/>
    <lineage>
        <taxon>Bacteria</taxon>
        <taxon>Bacillati</taxon>
        <taxon>Actinomycetota</taxon>
        <taxon>Actinomycetes</taxon>
        <taxon>Micromonosporales</taxon>
        <taxon>Micromonosporaceae</taxon>
        <taxon>Actinoplanes</taxon>
    </lineage>
</organism>
<gene>
    <name evidence="2" type="ORF">Aco03nite_065310</name>
</gene>
<dbReference type="InterPro" id="IPR052184">
    <property type="entry name" value="SDR_enzymes"/>
</dbReference>
<dbReference type="InterPro" id="IPR002347">
    <property type="entry name" value="SDR_fam"/>
</dbReference>
<evidence type="ECO:0000256" key="1">
    <source>
        <dbReference type="RuleBase" id="RU000363"/>
    </source>
</evidence>
<evidence type="ECO:0000313" key="3">
    <source>
        <dbReference type="Proteomes" id="UP000612282"/>
    </source>
</evidence>
<dbReference type="SUPFAM" id="SSF51735">
    <property type="entry name" value="NAD(P)-binding Rossmann-fold domains"/>
    <property type="match status" value="1"/>
</dbReference>
<protein>
    <submittedName>
        <fullName evidence="2">Oxidoreductase</fullName>
    </submittedName>
</protein>
<evidence type="ECO:0000313" key="2">
    <source>
        <dbReference type="EMBL" id="GID58127.1"/>
    </source>
</evidence>
<comment type="caution">
    <text evidence="2">The sequence shown here is derived from an EMBL/GenBank/DDBJ whole genome shotgun (WGS) entry which is preliminary data.</text>
</comment>
<dbReference type="EMBL" id="BOMG01000081">
    <property type="protein sequence ID" value="GID58127.1"/>
    <property type="molecule type" value="Genomic_DNA"/>
</dbReference>
<dbReference type="Pfam" id="PF00106">
    <property type="entry name" value="adh_short"/>
    <property type="match status" value="1"/>
</dbReference>
<comment type="similarity">
    <text evidence="1">Belongs to the short-chain dehydrogenases/reductases (SDR) family.</text>
</comment>